<evidence type="ECO:0000313" key="2">
    <source>
        <dbReference type="EMBL" id="QDV82424.1"/>
    </source>
</evidence>
<name>A0ABX5XKA5_9BACT</name>
<dbReference type="EMBL" id="CP036432">
    <property type="protein sequence ID" value="QDV82424.1"/>
    <property type="molecule type" value="Genomic_DNA"/>
</dbReference>
<gene>
    <name evidence="2" type="ORF">TBK1r_13540</name>
</gene>
<evidence type="ECO:0000256" key="1">
    <source>
        <dbReference type="ARBA" id="ARBA00023239"/>
    </source>
</evidence>
<dbReference type="RefSeq" id="WP_145208295.1">
    <property type="nucleotide sequence ID" value="NZ_CP036432.1"/>
</dbReference>
<evidence type="ECO:0008006" key="4">
    <source>
        <dbReference type="Google" id="ProtNLM"/>
    </source>
</evidence>
<dbReference type="SMART" id="SM01130">
    <property type="entry name" value="DHDPS"/>
    <property type="match status" value="1"/>
</dbReference>
<dbReference type="CDD" id="cd00408">
    <property type="entry name" value="DHDPS-like"/>
    <property type="match status" value="1"/>
</dbReference>
<dbReference type="Gene3D" id="3.20.20.70">
    <property type="entry name" value="Aldolase class I"/>
    <property type="match status" value="1"/>
</dbReference>
<reference evidence="2 3" key="1">
    <citation type="submission" date="2019-02" db="EMBL/GenBank/DDBJ databases">
        <title>Deep-cultivation of Planctomycetes and their phenomic and genomic characterization uncovers novel biology.</title>
        <authorList>
            <person name="Wiegand S."/>
            <person name="Jogler M."/>
            <person name="Boedeker C."/>
            <person name="Pinto D."/>
            <person name="Vollmers J."/>
            <person name="Rivas-Marin E."/>
            <person name="Kohn T."/>
            <person name="Peeters S.H."/>
            <person name="Heuer A."/>
            <person name="Rast P."/>
            <person name="Oberbeckmann S."/>
            <person name="Bunk B."/>
            <person name="Jeske O."/>
            <person name="Meyerdierks A."/>
            <person name="Storesund J.E."/>
            <person name="Kallscheuer N."/>
            <person name="Luecker S."/>
            <person name="Lage O.M."/>
            <person name="Pohl T."/>
            <person name="Merkel B.J."/>
            <person name="Hornburger P."/>
            <person name="Mueller R.-W."/>
            <person name="Bruemmer F."/>
            <person name="Labrenz M."/>
            <person name="Spormann A.M."/>
            <person name="Op den Camp H."/>
            <person name="Overmann J."/>
            <person name="Amann R."/>
            <person name="Jetten M.S.M."/>
            <person name="Mascher T."/>
            <person name="Medema M.H."/>
            <person name="Devos D.P."/>
            <person name="Kaster A.-K."/>
            <person name="Ovreas L."/>
            <person name="Rohde M."/>
            <person name="Galperin M.Y."/>
            <person name="Jogler C."/>
        </authorList>
    </citation>
    <scope>NUCLEOTIDE SEQUENCE [LARGE SCALE GENOMIC DNA]</scope>
    <source>
        <strain evidence="2 3">TBK1r</strain>
    </source>
</reference>
<dbReference type="SUPFAM" id="SSF51569">
    <property type="entry name" value="Aldolase"/>
    <property type="match status" value="1"/>
</dbReference>
<proteinExistence type="predicted"/>
<protein>
    <recommendedName>
        <fullName evidence="4">Dihydrodipicolinate synthase family protein</fullName>
    </recommendedName>
</protein>
<keyword evidence="1" id="KW-0456">Lyase</keyword>
<organism evidence="2 3">
    <name type="scientific">Stieleria magnilauensis</name>
    <dbReference type="NCBI Taxonomy" id="2527963"/>
    <lineage>
        <taxon>Bacteria</taxon>
        <taxon>Pseudomonadati</taxon>
        <taxon>Planctomycetota</taxon>
        <taxon>Planctomycetia</taxon>
        <taxon>Pirellulales</taxon>
        <taxon>Pirellulaceae</taxon>
        <taxon>Stieleria</taxon>
    </lineage>
</organism>
<dbReference type="Proteomes" id="UP000318081">
    <property type="component" value="Chromosome"/>
</dbReference>
<dbReference type="InterPro" id="IPR002220">
    <property type="entry name" value="DapA-like"/>
</dbReference>
<keyword evidence="3" id="KW-1185">Reference proteome</keyword>
<evidence type="ECO:0000313" key="3">
    <source>
        <dbReference type="Proteomes" id="UP000318081"/>
    </source>
</evidence>
<accession>A0ABX5XKA5</accession>
<dbReference type="InterPro" id="IPR013785">
    <property type="entry name" value="Aldolase_TIM"/>
</dbReference>
<sequence>MNQVEPIDPIKMLKPRRKITGVSAILLPLLSDLSVDWPGFDAHVERTFDAGLAPAVNMDTGYGNLIDDATRQQALERTQSIAGGRDYVAGAFVADQPGAPFNADAYRVGVEQIQSLGGTPIFFQSYGLTQGSDDQIVSRYETLAAACDSFYAFELAPVFAPFGCIYSLDVYERLMQIQNCTGAKHSSLDRVLEWQRLQLRDKIRPEFKVMTGNDLAINMVMYGSDYLLGLSTFAPDAFAARDAMWENGDEAFYELNDLLQYLGAFAFRPPVPAYKHDAAMFLKLRDQIQTDQTYPGSPARPDSDREVLGHIARDLESILDRTGKSLETTA</sequence>